<sequence>MWREGNISLREGAKLLSISHTTFSNRLKEKYFK</sequence>
<proteinExistence type="predicted"/>
<gene>
    <name evidence="2" type="ORF">HF857_10295</name>
</gene>
<organism evidence="2 3">
    <name type="scientific">Enterococcus cecorum</name>
    <dbReference type="NCBI Taxonomy" id="44008"/>
    <lineage>
        <taxon>Bacteria</taxon>
        <taxon>Bacillati</taxon>
        <taxon>Bacillota</taxon>
        <taxon>Bacilli</taxon>
        <taxon>Lactobacillales</taxon>
        <taxon>Enterococcaceae</taxon>
        <taxon>Enterococcus</taxon>
    </lineage>
</organism>
<reference evidence="2 3" key="1">
    <citation type="submission" date="2020-04" db="EMBL/GenBank/DDBJ databases">
        <authorList>
            <person name="Hitch T.C.A."/>
            <person name="Wylensek D."/>
            <person name="Clavel T."/>
        </authorList>
    </citation>
    <scope>NUCLEOTIDE SEQUENCE [LARGE SCALE GENOMIC DNA]</scope>
    <source>
        <strain evidence="2 3">WCA-380-WT-3C</strain>
    </source>
</reference>
<evidence type="ECO:0000313" key="2">
    <source>
        <dbReference type="EMBL" id="NME50592.1"/>
    </source>
</evidence>
<dbReference type="InterPro" id="IPR007889">
    <property type="entry name" value="HTH_Psq"/>
</dbReference>
<evidence type="ECO:0000259" key="1">
    <source>
        <dbReference type="Pfam" id="PF05225"/>
    </source>
</evidence>
<evidence type="ECO:0000313" key="3">
    <source>
        <dbReference type="Proteomes" id="UP000588071"/>
    </source>
</evidence>
<name>A0A7X9RLI5_9ENTE</name>
<dbReference type="Pfam" id="PF05225">
    <property type="entry name" value="HTH_psq"/>
    <property type="match status" value="1"/>
</dbReference>
<dbReference type="EMBL" id="JABAFV010000022">
    <property type="protein sequence ID" value="NME50592.1"/>
    <property type="molecule type" value="Genomic_DNA"/>
</dbReference>
<comment type="caution">
    <text evidence="2">The sequence shown here is derived from an EMBL/GenBank/DDBJ whole genome shotgun (WGS) entry which is preliminary data.</text>
</comment>
<feature type="domain" description="HTH psq-type" evidence="1">
    <location>
        <begin position="3"/>
        <end position="32"/>
    </location>
</feature>
<accession>A0A7X9RLI5</accession>
<dbReference type="Proteomes" id="UP000588071">
    <property type="component" value="Unassembled WGS sequence"/>
</dbReference>
<dbReference type="GO" id="GO:0003677">
    <property type="term" value="F:DNA binding"/>
    <property type="evidence" value="ECO:0007669"/>
    <property type="project" value="InterPro"/>
</dbReference>
<protein>
    <recommendedName>
        <fullName evidence="1">HTH psq-type domain-containing protein</fullName>
    </recommendedName>
</protein>
<dbReference type="AlphaFoldDB" id="A0A7X9RLI5"/>